<accession>A0A7C2XW43</accession>
<dbReference type="AlphaFoldDB" id="A0A7C2XW43"/>
<protein>
    <submittedName>
        <fullName evidence="2">Uncharacterized protein</fullName>
    </submittedName>
</protein>
<feature type="region of interest" description="Disordered" evidence="1">
    <location>
        <begin position="308"/>
        <end position="368"/>
    </location>
</feature>
<name>A0A7C2XW43_9BACT</name>
<sequence length="368" mass="37255">MRCPKCGYISFDSEESCDKCGRALAEVAAALGGPVFRATSPAFLAAVLRPVAAAEDDAGELFAPQEAGESDEFELGGEVAEGLELGPEDAGGGLALAADLDGDEFDLDELGAESPGLEPSPLAGLAGEESDLETEATAGAELDLGGLPAGDEDFSLESAGLELDLTETPGGAQLEPGAEAGGDEFDLGGGAAAEEGGGLFEAAELPGDELDLGAVAAPDEQEPASATGAEPPADELELTLEPPAADELELSLEPAADELEFSLEPAADELEFSLEPVGDELEPAGESAPEDDADGLTDLMDLVYGDRQERPAGGEVEDIVGLFDQPAPAAPPPPPGPDSEIPASGLKLESDDGELDLGLSLEDDEELK</sequence>
<comment type="caution">
    <text evidence="2">The sequence shown here is derived from an EMBL/GenBank/DDBJ whole genome shotgun (WGS) entry which is preliminary data.</text>
</comment>
<feature type="compositionally biased region" description="Gly residues" evidence="1">
    <location>
        <begin position="187"/>
        <end position="199"/>
    </location>
</feature>
<proteinExistence type="predicted"/>
<dbReference type="EMBL" id="DSDS01000155">
    <property type="protein sequence ID" value="HET98418.1"/>
    <property type="molecule type" value="Genomic_DNA"/>
</dbReference>
<feature type="compositionally biased region" description="Pro residues" evidence="1">
    <location>
        <begin position="328"/>
        <end position="337"/>
    </location>
</feature>
<evidence type="ECO:0000313" key="2">
    <source>
        <dbReference type="EMBL" id="HET98418.1"/>
    </source>
</evidence>
<gene>
    <name evidence="2" type="ORF">ENN98_06970</name>
</gene>
<organism evidence="2">
    <name type="scientific">Desulfurivibrio alkaliphilus</name>
    <dbReference type="NCBI Taxonomy" id="427923"/>
    <lineage>
        <taxon>Bacteria</taxon>
        <taxon>Pseudomonadati</taxon>
        <taxon>Thermodesulfobacteriota</taxon>
        <taxon>Desulfobulbia</taxon>
        <taxon>Desulfobulbales</taxon>
        <taxon>Desulfobulbaceae</taxon>
        <taxon>Desulfurivibrio</taxon>
    </lineage>
</organism>
<dbReference type="Proteomes" id="UP000885986">
    <property type="component" value="Unassembled WGS sequence"/>
</dbReference>
<feature type="region of interest" description="Disordered" evidence="1">
    <location>
        <begin position="266"/>
        <end position="296"/>
    </location>
</feature>
<evidence type="ECO:0000256" key="1">
    <source>
        <dbReference type="SAM" id="MobiDB-lite"/>
    </source>
</evidence>
<reference evidence="2" key="1">
    <citation type="journal article" date="2020" name="mSystems">
        <title>Genome- and Community-Level Interaction Insights into Carbon Utilization and Element Cycling Functions of Hydrothermarchaeota in Hydrothermal Sediment.</title>
        <authorList>
            <person name="Zhou Z."/>
            <person name="Liu Y."/>
            <person name="Xu W."/>
            <person name="Pan J."/>
            <person name="Luo Z.H."/>
            <person name="Li M."/>
        </authorList>
    </citation>
    <scope>NUCLEOTIDE SEQUENCE [LARGE SCALE GENOMIC DNA]</scope>
    <source>
        <strain evidence="2">SpSt-1224</strain>
    </source>
</reference>
<feature type="compositionally biased region" description="Acidic residues" evidence="1">
    <location>
        <begin position="266"/>
        <end position="295"/>
    </location>
</feature>
<feature type="compositionally biased region" description="Acidic residues" evidence="1">
    <location>
        <begin position="351"/>
        <end position="368"/>
    </location>
</feature>
<feature type="region of interest" description="Disordered" evidence="1">
    <location>
        <begin position="167"/>
        <end position="235"/>
    </location>
</feature>
<feature type="region of interest" description="Disordered" evidence="1">
    <location>
        <begin position="112"/>
        <end position="135"/>
    </location>
</feature>